<proteinExistence type="predicted"/>
<feature type="compositionally biased region" description="Basic and acidic residues" evidence="1">
    <location>
        <begin position="30"/>
        <end position="46"/>
    </location>
</feature>
<dbReference type="Proteomes" id="UP001524944">
    <property type="component" value="Unassembled WGS sequence"/>
</dbReference>
<organism evidence="2 3">
    <name type="scientific">Dehalobacterium formicoaceticum</name>
    <dbReference type="NCBI Taxonomy" id="51515"/>
    <lineage>
        <taxon>Bacteria</taxon>
        <taxon>Bacillati</taxon>
        <taxon>Bacillota</taxon>
        <taxon>Clostridia</taxon>
        <taxon>Eubacteriales</taxon>
        <taxon>Peptococcaceae</taxon>
        <taxon>Dehalobacterium</taxon>
    </lineage>
</organism>
<keyword evidence="3" id="KW-1185">Reference proteome</keyword>
<reference evidence="2 3" key="1">
    <citation type="submission" date="2022-08" db="EMBL/GenBank/DDBJ databases">
        <title>Proteogenomics of the novel Dehalobacterium formicoaceticum strain EZ94 highlights a key role of methyltransferases during anaerobic dichloromethane degradation.</title>
        <authorList>
            <person name="Wasmund K."/>
        </authorList>
    </citation>
    <scope>NUCLEOTIDE SEQUENCE [LARGE SCALE GENOMIC DNA]</scope>
    <source>
        <strain evidence="2 3">EZ94</strain>
    </source>
</reference>
<accession>A0ABT1Y5Z1</accession>
<name>A0ABT1Y5Z1_9FIRM</name>
<feature type="region of interest" description="Disordered" evidence="1">
    <location>
        <begin position="26"/>
        <end position="46"/>
    </location>
</feature>
<evidence type="ECO:0000313" key="3">
    <source>
        <dbReference type="Proteomes" id="UP001524944"/>
    </source>
</evidence>
<protein>
    <submittedName>
        <fullName evidence="2">Uncharacterized protein</fullName>
    </submittedName>
</protein>
<evidence type="ECO:0000313" key="2">
    <source>
        <dbReference type="EMBL" id="MCR6546307.1"/>
    </source>
</evidence>
<sequence>MPKKKNQENFFDKMEKTKYEFMQEFGIMPPEREGKDKMASADKKKK</sequence>
<dbReference type="EMBL" id="JANPWE010000006">
    <property type="protein sequence ID" value="MCR6546307.1"/>
    <property type="molecule type" value="Genomic_DNA"/>
</dbReference>
<comment type="caution">
    <text evidence="2">The sequence shown here is derived from an EMBL/GenBank/DDBJ whole genome shotgun (WGS) entry which is preliminary data.</text>
</comment>
<evidence type="ECO:0000256" key="1">
    <source>
        <dbReference type="SAM" id="MobiDB-lite"/>
    </source>
</evidence>
<gene>
    <name evidence="2" type="ORF">NVS47_12420</name>
</gene>
<dbReference type="RefSeq" id="WP_257913817.1">
    <property type="nucleotide sequence ID" value="NZ_JANPWE010000006.1"/>
</dbReference>